<evidence type="ECO:0000256" key="6">
    <source>
        <dbReference type="PIRNR" id="PIRNR000446"/>
    </source>
</evidence>
<dbReference type="SMART" id="SM00827">
    <property type="entry name" value="PKS_AT"/>
    <property type="match status" value="1"/>
</dbReference>
<dbReference type="SUPFAM" id="SSF52151">
    <property type="entry name" value="FabD/lysophospholipase-like"/>
    <property type="match status" value="1"/>
</dbReference>
<dbReference type="Gene3D" id="3.30.70.250">
    <property type="entry name" value="Malonyl-CoA ACP transacylase, ACP-binding"/>
    <property type="match status" value="1"/>
</dbReference>
<evidence type="ECO:0000256" key="2">
    <source>
        <dbReference type="ARBA" id="ARBA00018953"/>
    </source>
</evidence>
<dbReference type="NCBIfam" id="TIGR00128">
    <property type="entry name" value="fabD"/>
    <property type="match status" value="1"/>
</dbReference>
<comment type="catalytic activity">
    <reaction evidence="5 6">
        <text>holo-[ACP] + malonyl-CoA = malonyl-[ACP] + CoA</text>
        <dbReference type="Rhea" id="RHEA:41792"/>
        <dbReference type="Rhea" id="RHEA-COMP:9623"/>
        <dbReference type="Rhea" id="RHEA-COMP:9685"/>
        <dbReference type="ChEBI" id="CHEBI:57287"/>
        <dbReference type="ChEBI" id="CHEBI:57384"/>
        <dbReference type="ChEBI" id="CHEBI:64479"/>
        <dbReference type="ChEBI" id="CHEBI:78449"/>
        <dbReference type="EC" id="2.3.1.39"/>
    </reaction>
</comment>
<sequence length="315" mass="34072">MIFIFPGQGVQFVGMGQQFVNMFSVARIVFEEVDDALGYSLSKLIKNGPIEELTMTEHAQPAIMATSMAILQSLLLEMALPFSRISTCALGHSLGEYSALCAAGSLSVWDAAKILKIRGVAMSNACCNGAMVAILGFDITSLNQLLAEANKVAFCQFANDNTEDQVVISGYVSAIDFIINNYKDFGIKKVIRLNVGGPFHSHLMSDAANALSAGLEHIAIYNPVLPIISNVTAQPVSNSSEIARLLVSQITSKVRWRESVLYAAENSSGSFIEIGPGSVLTKMVKKIVPNVNVYNISSPKDIDSILDFFKENMDF</sequence>
<dbReference type="InterPro" id="IPR024925">
    <property type="entry name" value="Malonyl_CoA-ACP_transAc"/>
</dbReference>
<comment type="similarity">
    <text evidence="6">Belongs to the fabD family.</text>
</comment>
<reference evidence="8 9" key="1">
    <citation type="submission" date="2024-01" db="EMBL/GenBank/DDBJ databases">
        <authorList>
            <person name="Kunselman E."/>
        </authorList>
    </citation>
    <scope>NUCLEOTIDE SEQUENCE [LARGE SCALE GENOMIC DNA]</scope>
    <source>
        <strain evidence="8">2 abalone samples</strain>
    </source>
</reference>
<dbReference type="PANTHER" id="PTHR42681:SF1">
    <property type="entry name" value="MALONYL-COA-ACYL CARRIER PROTEIN TRANSACYLASE, MITOCHONDRIAL"/>
    <property type="match status" value="1"/>
</dbReference>
<dbReference type="PIRSF" id="PIRSF000446">
    <property type="entry name" value="Mct"/>
    <property type="match status" value="1"/>
</dbReference>
<dbReference type="PANTHER" id="PTHR42681">
    <property type="entry name" value="MALONYL-COA-ACYL CARRIER PROTEIN TRANSACYLASE, MITOCHONDRIAL"/>
    <property type="match status" value="1"/>
</dbReference>
<name>A0ABM9N8T4_9RICK</name>
<evidence type="ECO:0000256" key="4">
    <source>
        <dbReference type="ARBA" id="ARBA00023315"/>
    </source>
</evidence>
<dbReference type="Pfam" id="PF00698">
    <property type="entry name" value="Acyl_transf_1"/>
    <property type="match status" value="1"/>
</dbReference>
<dbReference type="InterPro" id="IPR004410">
    <property type="entry name" value="Malonyl_CoA-ACP_transAc_FabD"/>
</dbReference>
<keyword evidence="4 6" id="KW-0012">Acyltransferase</keyword>
<evidence type="ECO:0000313" key="9">
    <source>
        <dbReference type="Proteomes" id="UP001314181"/>
    </source>
</evidence>
<evidence type="ECO:0000313" key="8">
    <source>
        <dbReference type="EMBL" id="CAK8163304.1"/>
    </source>
</evidence>
<dbReference type="EC" id="2.3.1.39" evidence="1 6"/>
<dbReference type="InterPro" id="IPR016035">
    <property type="entry name" value="Acyl_Trfase/lysoPLipase"/>
</dbReference>
<dbReference type="InterPro" id="IPR050858">
    <property type="entry name" value="Mal-CoA-ACP_Trans/PKS_FabD"/>
</dbReference>
<dbReference type="EMBL" id="CAWVOK010000026">
    <property type="protein sequence ID" value="CAK8163304.1"/>
    <property type="molecule type" value="Genomic_DNA"/>
</dbReference>
<proteinExistence type="inferred from homology"/>
<keyword evidence="9" id="KW-1185">Reference proteome</keyword>
<protein>
    <recommendedName>
        <fullName evidence="2 6">Malonyl CoA-acyl carrier protein transacylase</fullName>
        <ecNumber evidence="1 6">2.3.1.39</ecNumber>
    </recommendedName>
</protein>
<keyword evidence="3 6" id="KW-0808">Transferase</keyword>
<evidence type="ECO:0000259" key="7">
    <source>
        <dbReference type="SMART" id="SM00827"/>
    </source>
</evidence>
<dbReference type="InterPro" id="IPR014043">
    <property type="entry name" value="Acyl_transferase_dom"/>
</dbReference>
<accession>A0ABM9N8T4</accession>
<dbReference type="SUPFAM" id="SSF55048">
    <property type="entry name" value="Probable ACP-binding domain of malonyl-CoA ACP transacylase"/>
    <property type="match status" value="1"/>
</dbReference>
<organism evidence="8 9">
    <name type="scientific">Candidatus Xenohaliotis californiensis</name>
    <dbReference type="NCBI Taxonomy" id="84677"/>
    <lineage>
        <taxon>Bacteria</taxon>
        <taxon>Pseudomonadati</taxon>
        <taxon>Pseudomonadota</taxon>
        <taxon>Alphaproteobacteria</taxon>
        <taxon>Rickettsiales</taxon>
        <taxon>Anaplasmataceae</taxon>
        <taxon>Candidatus Xenohaliotis</taxon>
    </lineage>
</organism>
<comment type="caution">
    <text evidence="8">The sequence shown here is derived from an EMBL/GenBank/DDBJ whole genome shotgun (WGS) entry which is preliminary data.</text>
</comment>
<feature type="domain" description="Malonyl-CoA:ACP transacylase (MAT)" evidence="7">
    <location>
        <begin position="4"/>
        <end position="302"/>
    </location>
</feature>
<gene>
    <name evidence="8" type="ORF">CAXC1_330064</name>
</gene>
<evidence type="ECO:0000256" key="3">
    <source>
        <dbReference type="ARBA" id="ARBA00022679"/>
    </source>
</evidence>
<dbReference type="InterPro" id="IPR001227">
    <property type="entry name" value="Ac_transferase_dom_sf"/>
</dbReference>
<dbReference type="GO" id="GO:0004314">
    <property type="term" value="F:[acyl-carrier-protein] S-malonyltransferase activity"/>
    <property type="evidence" value="ECO:0007669"/>
    <property type="project" value="UniProtKB-EC"/>
</dbReference>
<dbReference type="Gene3D" id="3.40.366.10">
    <property type="entry name" value="Malonyl-Coenzyme A Acyl Carrier Protein, domain 2"/>
    <property type="match status" value="1"/>
</dbReference>
<dbReference type="Proteomes" id="UP001314181">
    <property type="component" value="Unassembled WGS sequence"/>
</dbReference>
<dbReference type="RefSeq" id="WP_338364394.1">
    <property type="nucleotide sequence ID" value="NZ_CAWVOK010000026.1"/>
</dbReference>
<evidence type="ECO:0000256" key="1">
    <source>
        <dbReference type="ARBA" id="ARBA00013258"/>
    </source>
</evidence>
<evidence type="ECO:0000256" key="5">
    <source>
        <dbReference type="ARBA" id="ARBA00048462"/>
    </source>
</evidence>
<dbReference type="InterPro" id="IPR016036">
    <property type="entry name" value="Malonyl_transacylase_ACP-bd"/>
</dbReference>